<accession>A0AAV1AV75</accession>
<name>A0AAV1AV75_VICFA</name>
<dbReference type="Proteomes" id="UP001157006">
    <property type="component" value="Chromosome 5"/>
</dbReference>
<evidence type="ECO:0000256" key="1">
    <source>
        <dbReference type="SAM" id="Phobius"/>
    </source>
</evidence>
<dbReference type="EMBL" id="OX451740">
    <property type="protein sequence ID" value="CAI8614107.1"/>
    <property type="molecule type" value="Genomic_DNA"/>
</dbReference>
<evidence type="ECO:0000313" key="2">
    <source>
        <dbReference type="EMBL" id="CAI8614107.1"/>
    </source>
</evidence>
<feature type="transmembrane region" description="Helical" evidence="1">
    <location>
        <begin position="113"/>
        <end position="132"/>
    </location>
</feature>
<sequence length="137" mass="16095">MLMNYITGNHCELQLVLTVMGSSGLFDILCVQQLVRDHNVANKHVKDEVVRLHPDDPDIVMYYKDAWRTRFTLIPSFEQNLCLLILPDLCYPQNPKNLGFLSKFGKESSNCNVVHRLIFIQLYFVLIIYFHFYNKCH</sequence>
<keyword evidence="3" id="KW-1185">Reference proteome</keyword>
<keyword evidence="1" id="KW-0812">Transmembrane</keyword>
<dbReference type="AlphaFoldDB" id="A0AAV1AV75"/>
<gene>
    <name evidence="2" type="ORF">VFH_V114200</name>
</gene>
<keyword evidence="1" id="KW-1133">Transmembrane helix</keyword>
<keyword evidence="1" id="KW-0472">Membrane</keyword>
<organism evidence="2 3">
    <name type="scientific">Vicia faba</name>
    <name type="common">Broad bean</name>
    <name type="synonym">Faba vulgaris</name>
    <dbReference type="NCBI Taxonomy" id="3906"/>
    <lineage>
        <taxon>Eukaryota</taxon>
        <taxon>Viridiplantae</taxon>
        <taxon>Streptophyta</taxon>
        <taxon>Embryophyta</taxon>
        <taxon>Tracheophyta</taxon>
        <taxon>Spermatophyta</taxon>
        <taxon>Magnoliopsida</taxon>
        <taxon>eudicotyledons</taxon>
        <taxon>Gunneridae</taxon>
        <taxon>Pentapetalae</taxon>
        <taxon>rosids</taxon>
        <taxon>fabids</taxon>
        <taxon>Fabales</taxon>
        <taxon>Fabaceae</taxon>
        <taxon>Papilionoideae</taxon>
        <taxon>50 kb inversion clade</taxon>
        <taxon>NPAAA clade</taxon>
        <taxon>Hologalegina</taxon>
        <taxon>IRL clade</taxon>
        <taxon>Fabeae</taxon>
        <taxon>Vicia</taxon>
    </lineage>
</organism>
<protein>
    <submittedName>
        <fullName evidence="2">Uncharacterized protein</fullName>
    </submittedName>
</protein>
<proteinExistence type="predicted"/>
<evidence type="ECO:0000313" key="3">
    <source>
        <dbReference type="Proteomes" id="UP001157006"/>
    </source>
</evidence>
<reference evidence="2 3" key="1">
    <citation type="submission" date="2023-01" db="EMBL/GenBank/DDBJ databases">
        <authorList>
            <person name="Kreplak J."/>
        </authorList>
    </citation>
    <scope>NUCLEOTIDE SEQUENCE [LARGE SCALE GENOMIC DNA]</scope>
</reference>